<sequence length="194" mass="20286">MSEARIGPNAIIRVAEALTGMQGRGVAADVFAAAGLSEALRDPPQGMVPEAQVVRLHTALRGLLGVSTARAIGAEAGRRTAHYLLGHRVPRPLVMMLPWLPAWLSARILLGAISRHSWTFAGSAAFSARAARPVEVGLAGCAICRGAHEPGPLCDYYGETLAGLFRALVSRDCMAAQTSCAAAGAAACRFELAW</sequence>
<dbReference type="InterPro" id="IPR004096">
    <property type="entry name" value="V4R"/>
</dbReference>
<dbReference type="Gene3D" id="3.30.1380.20">
    <property type="entry name" value="Trafficking protein particle complex subunit 3"/>
    <property type="match status" value="1"/>
</dbReference>
<evidence type="ECO:0000313" key="2">
    <source>
        <dbReference type="EMBL" id="WPB87621.1"/>
    </source>
</evidence>
<dbReference type="NCBIfam" id="TIGR02019">
    <property type="entry name" value="BchJ"/>
    <property type="match status" value="1"/>
</dbReference>
<accession>A0ABZ0PR26</accession>
<organism evidence="2 3">
    <name type="scientific">Sediminicoccus rosea</name>
    <dbReference type="NCBI Taxonomy" id="1225128"/>
    <lineage>
        <taxon>Bacteria</taxon>
        <taxon>Pseudomonadati</taxon>
        <taxon>Pseudomonadota</taxon>
        <taxon>Alphaproteobacteria</taxon>
        <taxon>Acetobacterales</taxon>
        <taxon>Roseomonadaceae</taxon>
        <taxon>Sediminicoccus</taxon>
    </lineage>
</organism>
<dbReference type="Pfam" id="PF02830">
    <property type="entry name" value="V4R"/>
    <property type="match status" value="1"/>
</dbReference>
<dbReference type="InterPro" id="IPR024096">
    <property type="entry name" value="NO_sig/Golgi_transp_ligand-bd"/>
</dbReference>
<gene>
    <name evidence="2" type="primary">bchJ</name>
    <name evidence="2" type="ORF">R9Z33_12235</name>
</gene>
<dbReference type="EMBL" id="CP137852">
    <property type="protein sequence ID" value="WPB87621.1"/>
    <property type="molecule type" value="Genomic_DNA"/>
</dbReference>
<dbReference type="PANTHER" id="PTHR35090">
    <property type="entry name" value="DNA-DIRECTED RNA POLYMERASE SUBUNIT I"/>
    <property type="match status" value="1"/>
</dbReference>
<proteinExistence type="predicted"/>
<protein>
    <submittedName>
        <fullName evidence="2">Bacteriochlorophyll 4-vinyl reductase</fullName>
    </submittedName>
</protein>
<name>A0ABZ0PR26_9PROT</name>
<dbReference type="SUPFAM" id="SSF111126">
    <property type="entry name" value="Ligand-binding domain in the NO signalling and Golgi transport"/>
    <property type="match status" value="1"/>
</dbReference>
<evidence type="ECO:0000313" key="3">
    <source>
        <dbReference type="Proteomes" id="UP001305521"/>
    </source>
</evidence>
<dbReference type="PANTHER" id="PTHR35090:SF1">
    <property type="entry name" value="SLR0144 PROTEIN"/>
    <property type="match status" value="1"/>
</dbReference>
<dbReference type="InterPro" id="IPR010249">
    <property type="entry name" value="BchJ"/>
</dbReference>
<dbReference type="RefSeq" id="WP_318651573.1">
    <property type="nucleotide sequence ID" value="NZ_CP137852.1"/>
</dbReference>
<dbReference type="Proteomes" id="UP001305521">
    <property type="component" value="Chromosome"/>
</dbReference>
<evidence type="ECO:0000259" key="1">
    <source>
        <dbReference type="SMART" id="SM00989"/>
    </source>
</evidence>
<reference evidence="2 3" key="1">
    <citation type="submission" date="2023-11" db="EMBL/GenBank/DDBJ databases">
        <title>Arctic aerobic anoxygenic photoheterotroph Sediminicoccus rosea KRV36 adapts its photosynthesis to long days of polar summer.</title>
        <authorList>
            <person name="Tomasch J."/>
            <person name="Kopejtka K."/>
            <person name="Bily T."/>
            <person name="Gardiner A.T."/>
            <person name="Gardian Z."/>
            <person name="Shivaramu S."/>
            <person name="Koblizek M."/>
            <person name="Engelhardt F."/>
            <person name="Kaftan D."/>
        </authorList>
    </citation>
    <scope>NUCLEOTIDE SEQUENCE [LARGE SCALE GENOMIC DNA]</scope>
    <source>
        <strain evidence="2 3">R-30</strain>
    </source>
</reference>
<keyword evidence="3" id="KW-1185">Reference proteome</keyword>
<dbReference type="SMART" id="SM00989">
    <property type="entry name" value="V4R"/>
    <property type="match status" value="1"/>
</dbReference>
<feature type="domain" description="4-vinyl reductase 4VR" evidence="1">
    <location>
        <begin position="133"/>
        <end position="194"/>
    </location>
</feature>